<dbReference type="Pfam" id="PF01479">
    <property type="entry name" value="S4"/>
    <property type="match status" value="1"/>
</dbReference>
<keyword evidence="2 4" id="KW-0413">Isomerase</keyword>
<dbReference type="GO" id="GO:0120159">
    <property type="term" value="F:rRNA pseudouridine synthase activity"/>
    <property type="evidence" value="ECO:0007669"/>
    <property type="project" value="UniProtKB-ARBA"/>
</dbReference>
<comment type="similarity">
    <text evidence="1 4">Belongs to the pseudouridine synthase RsuA family.</text>
</comment>
<feature type="domain" description="RNA-binding S4" evidence="5">
    <location>
        <begin position="25"/>
        <end position="82"/>
    </location>
</feature>
<dbReference type="PANTHER" id="PTHR47683:SF2">
    <property type="entry name" value="RNA-BINDING S4 DOMAIN-CONTAINING PROTEIN"/>
    <property type="match status" value="1"/>
</dbReference>
<protein>
    <recommendedName>
        <fullName evidence="4">Pseudouridine synthase</fullName>
        <ecNumber evidence="4">5.4.99.-</ecNumber>
    </recommendedName>
</protein>
<name>A0A449BCY1_HAPAX</name>
<dbReference type="STRING" id="1278311.GCA_000428705_01332"/>
<evidence type="ECO:0000256" key="4">
    <source>
        <dbReference type="RuleBase" id="RU003887"/>
    </source>
</evidence>
<dbReference type="RefSeq" id="WP_084156700.1">
    <property type="nucleotide sequence ID" value="NZ_LR215048.1"/>
</dbReference>
<dbReference type="PANTHER" id="PTHR47683">
    <property type="entry name" value="PSEUDOURIDINE SYNTHASE FAMILY PROTEIN-RELATED"/>
    <property type="match status" value="1"/>
</dbReference>
<dbReference type="InterPro" id="IPR050343">
    <property type="entry name" value="RsuA_PseudoU_synthase"/>
</dbReference>
<dbReference type="InterPro" id="IPR036986">
    <property type="entry name" value="S4_RNA-bd_sf"/>
</dbReference>
<dbReference type="Gene3D" id="3.30.70.580">
    <property type="entry name" value="Pseudouridine synthase I, catalytic domain, N-terminal subdomain"/>
    <property type="match status" value="1"/>
</dbReference>
<dbReference type="InterPro" id="IPR042092">
    <property type="entry name" value="PsdUridine_s_RsuA/RluB/E/F_cat"/>
</dbReference>
<dbReference type="EC" id="5.4.99.-" evidence="4"/>
<dbReference type="InterPro" id="IPR018496">
    <property type="entry name" value="PsdUridine_synth_RsuA/RluB_CS"/>
</dbReference>
<dbReference type="GO" id="GO:0000455">
    <property type="term" value="P:enzyme-directed rRNA pseudouridine synthesis"/>
    <property type="evidence" value="ECO:0007669"/>
    <property type="project" value="UniProtKB-ARBA"/>
</dbReference>
<evidence type="ECO:0000256" key="1">
    <source>
        <dbReference type="ARBA" id="ARBA00008348"/>
    </source>
</evidence>
<evidence type="ECO:0000313" key="6">
    <source>
        <dbReference type="EMBL" id="VEU80285.1"/>
    </source>
</evidence>
<dbReference type="GO" id="GO:0003723">
    <property type="term" value="F:RNA binding"/>
    <property type="evidence" value="ECO:0007669"/>
    <property type="project" value="UniProtKB-KW"/>
</dbReference>
<evidence type="ECO:0000256" key="3">
    <source>
        <dbReference type="PROSITE-ProRule" id="PRU00182"/>
    </source>
</evidence>
<dbReference type="EMBL" id="LR215048">
    <property type="protein sequence ID" value="VEU80285.1"/>
    <property type="molecule type" value="Genomic_DNA"/>
</dbReference>
<organism evidence="6 7">
    <name type="scientific">Haploplasma axanthum</name>
    <name type="common">Acholeplasma axanthum</name>
    <dbReference type="NCBI Taxonomy" id="29552"/>
    <lineage>
        <taxon>Bacteria</taxon>
        <taxon>Bacillati</taxon>
        <taxon>Mycoplasmatota</taxon>
        <taxon>Mollicutes</taxon>
        <taxon>Acholeplasmatales</taxon>
        <taxon>Acholeplasmataceae</taxon>
        <taxon>Haploplasma</taxon>
    </lineage>
</organism>
<dbReference type="PROSITE" id="PS01149">
    <property type="entry name" value="PSI_RSU"/>
    <property type="match status" value="1"/>
</dbReference>
<gene>
    <name evidence="6" type="primary">rluB_1</name>
    <name evidence="6" type="ORF">NCTC10138_00654</name>
</gene>
<dbReference type="InterPro" id="IPR020094">
    <property type="entry name" value="TruA/RsuA/RluB/E/F_N"/>
</dbReference>
<evidence type="ECO:0000259" key="5">
    <source>
        <dbReference type="SMART" id="SM00363"/>
    </source>
</evidence>
<dbReference type="AlphaFoldDB" id="A0A449BCY1"/>
<dbReference type="InterPro" id="IPR002942">
    <property type="entry name" value="S4_RNA-bd"/>
</dbReference>
<dbReference type="Gene3D" id="3.10.290.10">
    <property type="entry name" value="RNA-binding S4 domain"/>
    <property type="match status" value="1"/>
</dbReference>
<keyword evidence="3" id="KW-0694">RNA-binding</keyword>
<keyword evidence="7" id="KW-1185">Reference proteome</keyword>
<dbReference type="Gene3D" id="3.30.70.1560">
    <property type="entry name" value="Alpha-L RNA-binding motif"/>
    <property type="match status" value="1"/>
</dbReference>
<dbReference type="SMART" id="SM00363">
    <property type="entry name" value="S4"/>
    <property type="match status" value="1"/>
</dbReference>
<sequence>MQKAIKKPTKKHNDNLIEHKENDLIRLNKFISDSGYCSRREADKLIEENKVTINGKIALLGTKVGKNDVVKVGNDLISEKAKNIYIMLHKPTGITCTNDLRVEGNIRKYVDYPELIFPIGRLDKDSSGLILLTNDGDIVNKILRAEHGHEKEYVVTVDKDYDYHFTKALSNGVKIYNQVSDKLQVTNKCEVKALDNRTFKIILKQGLNRQIRRMTETLGYNVKSLKRIRVMNVRLGDLRVGEWRYLNDNELKEINKMINQN</sequence>
<evidence type="ECO:0000313" key="7">
    <source>
        <dbReference type="Proteomes" id="UP000289841"/>
    </source>
</evidence>
<dbReference type="CDD" id="cd00165">
    <property type="entry name" value="S4"/>
    <property type="match status" value="1"/>
</dbReference>
<dbReference type="NCBIfam" id="TIGR00093">
    <property type="entry name" value="pseudouridine synthase"/>
    <property type="match status" value="1"/>
</dbReference>
<dbReference type="PROSITE" id="PS50889">
    <property type="entry name" value="S4"/>
    <property type="match status" value="1"/>
</dbReference>
<dbReference type="InterPro" id="IPR006145">
    <property type="entry name" value="PsdUridine_synth_RsuA/RluA"/>
</dbReference>
<dbReference type="SUPFAM" id="SSF55174">
    <property type="entry name" value="Alpha-L RNA-binding motif"/>
    <property type="match status" value="1"/>
</dbReference>
<dbReference type="Proteomes" id="UP000289841">
    <property type="component" value="Chromosome"/>
</dbReference>
<reference evidence="6 7" key="1">
    <citation type="submission" date="2019-01" db="EMBL/GenBank/DDBJ databases">
        <authorList>
            <consortium name="Pathogen Informatics"/>
        </authorList>
    </citation>
    <scope>NUCLEOTIDE SEQUENCE [LARGE SCALE GENOMIC DNA]</scope>
    <source>
        <strain evidence="6 7">NCTC10138</strain>
    </source>
</reference>
<dbReference type="OrthoDB" id="9807213at2"/>
<proteinExistence type="inferred from homology"/>
<dbReference type="Pfam" id="PF00849">
    <property type="entry name" value="PseudoU_synth_2"/>
    <property type="match status" value="1"/>
</dbReference>
<dbReference type="KEGG" id="aaxa:NCTC10138_00654"/>
<dbReference type="InterPro" id="IPR020103">
    <property type="entry name" value="PsdUridine_synth_cat_dom_sf"/>
</dbReference>
<dbReference type="SUPFAM" id="SSF55120">
    <property type="entry name" value="Pseudouridine synthase"/>
    <property type="match status" value="1"/>
</dbReference>
<dbReference type="InterPro" id="IPR000748">
    <property type="entry name" value="PsdUridine_synth_RsuA/RluB/E/F"/>
</dbReference>
<evidence type="ECO:0000256" key="2">
    <source>
        <dbReference type="ARBA" id="ARBA00023235"/>
    </source>
</evidence>
<accession>A0A449BCY1</accession>
<dbReference type="FunFam" id="3.10.290.10:FF:000003">
    <property type="entry name" value="Pseudouridine synthase"/>
    <property type="match status" value="1"/>
</dbReference>